<dbReference type="EMBL" id="AFRT01003241">
    <property type="protein sequence ID" value="ELU36579.1"/>
    <property type="molecule type" value="Genomic_DNA"/>
</dbReference>
<keyword evidence="3" id="KW-1185">Reference proteome</keyword>
<proteinExistence type="predicted"/>
<evidence type="ECO:0000313" key="3">
    <source>
        <dbReference type="Proteomes" id="UP000011668"/>
    </source>
</evidence>
<name>L8WJN5_THACA</name>
<evidence type="ECO:0000256" key="1">
    <source>
        <dbReference type="SAM" id="Phobius"/>
    </source>
</evidence>
<keyword evidence="1" id="KW-0812">Transmembrane</keyword>
<gene>
    <name evidence="2" type="ORF">AG1IA_09389</name>
</gene>
<evidence type="ECO:0000313" key="2">
    <source>
        <dbReference type="EMBL" id="ELU36579.1"/>
    </source>
</evidence>
<protein>
    <submittedName>
        <fullName evidence="2">Uncharacterized protein</fullName>
    </submittedName>
</protein>
<accession>L8WJN5</accession>
<keyword evidence="1" id="KW-1133">Transmembrane helix</keyword>
<reference evidence="2 3" key="1">
    <citation type="journal article" date="2013" name="Nat. Commun.">
        <title>The evolution and pathogenic mechanisms of the rice sheath blight pathogen.</title>
        <authorList>
            <person name="Zheng A."/>
            <person name="Lin R."/>
            <person name="Xu L."/>
            <person name="Qin P."/>
            <person name="Tang C."/>
            <person name="Ai P."/>
            <person name="Zhang D."/>
            <person name="Liu Y."/>
            <person name="Sun Z."/>
            <person name="Feng H."/>
            <person name="Wang Y."/>
            <person name="Chen Y."/>
            <person name="Liang X."/>
            <person name="Fu R."/>
            <person name="Li Q."/>
            <person name="Zhang J."/>
            <person name="Yu X."/>
            <person name="Xie Z."/>
            <person name="Ding L."/>
            <person name="Guan P."/>
            <person name="Tang J."/>
            <person name="Liang Y."/>
            <person name="Wang S."/>
            <person name="Deng Q."/>
            <person name="Li S."/>
            <person name="Zhu J."/>
            <person name="Wang L."/>
            <person name="Liu H."/>
            <person name="Li P."/>
        </authorList>
    </citation>
    <scope>NUCLEOTIDE SEQUENCE [LARGE SCALE GENOMIC DNA]</scope>
    <source>
        <strain evidence="3">AG-1 IA</strain>
    </source>
</reference>
<sequence>MLLTRVEFFYKCSPDISRSVRKAPRIFCFNLSCTFWIHFWYYCFSLVNYQTNRALVSPSSPYRS</sequence>
<dbReference type="HOGENOM" id="CLU_2869218_0_0_1"/>
<comment type="caution">
    <text evidence="2">The sequence shown here is derived from an EMBL/GenBank/DDBJ whole genome shotgun (WGS) entry which is preliminary data.</text>
</comment>
<dbReference type="AlphaFoldDB" id="L8WJN5"/>
<feature type="transmembrane region" description="Helical" evidence="1">
    <location>
        <begin position="26"/>
        <end position="47"/>
    </location>
</feature>
<dbReference type="Proteomes" id="UP000011668">
    <property type="component" value="Unassembled WGS sequence"/>
</dbReference>
<keyword evidence="1" id="KW-0472">Membrane</keyword>
<organism evidence="2 3">
    <name type="scientific">Thanatephorus cucumeris (strain AG1-IA)</name>
    <name type="common">Rice sheath blight fungus</name>
    <name type="synonym">Rhizoctonia solani</name>
    <dbReference type="NCBI Taxonomy" id="983506"/>
    <lineage>
        <taxon>Eukaryota</taxon>
        <taxon>Fungi</taxon>
        <taxon>Dikarya</taxon>
        <taxon>Basidiomycota</taxon>
        <taxon>Agaricomycotina</taxon>
        <taxon>Agaricomycetes</taxon>
        <taxon>Cantharellales</taxon>
        <taxon>Ceratobasidiaceae</taxon>
        <taxon>Rhizoctonia</taxon>
        <taxon>Rhizoctonia solani AG-1</taxon>
    </lineage>
</organism>